<dbReference type="EMBL" id="JH650969">
    <property type="protein sequence ID" value="EXA49308.1"/>
    <property type="molecule type" value="Genomic_DNA"/>
</dbReference>
<accession>W9PVY5</accession>
<sequence length="30" mass="3303">MTVYILTKANGRAIEVAVPEGQKDVDGYTY</sequence>
<organism evidence="1">
    <name type="scientific">Fusarium oxysporum f. sp. pisi HDV247</name>
    <dbReference type="NCBI Taxonomy" id="1080344"/>
    <lineage>
        <taxon>Eukaryota</taxon>
        <taxon>Fungi</taxon>
        <taxon>Dikarya</taxon>
        <taxon>Ascomycota</taxon>
        <taxon>Pezizomycotina</taxon>
        <taxon>Sordariomycetes</taxon>
        <taxon>Hypocreomycetidae</taxon>
        <taxon>Hypocreales</taxon>
        <taxon>Nectriaceae</taxon>
        <taxon>Fusarium</taxon>
        <taxon>Fusarium oxysporum species complex</taxon>
    </lineage>
</organism>
<evidence type="ECO:0000313" key="1">
    <source>
        <dbReference type="EMBL" id="EXA49308.1"/>
    </source>
</evidence>
<proteinExistence type="predicted"/>
<protein>
    <submittedName>
        <fullName evidence="1">Uncharacterized protein</fullName>
    </submittedName>
</protein>
<dbReference type="HOGENOM" id="CLU_3406405_0_0_1"/>
<dbReference type="Proteomes" id="UP000030751">
    <property type="component" value="Unassembled WGS sequence"/>
</dbReference>
<name>W9PVY5_FUSOX</name>
<dbReference type="AlphaFoldDB" id="W9PVY5"/>
<reference evidence="1" key="2">
    <citation type="submission" date="2012-05" db="EMBL/GenBank/DDBJ databases">
        <title>Annotation of the Genome Sequence of Fusarium oxysporum HDV247.</title>
        <authorList>
            <consortium name="The Broad Institute Genomics Platform"/>
            <person name="Ma L.-J."/>
            <person name="Corby-Kistler H."/>
            <person name="Broz K."/>
            <person name="Gale L.R."/>
            <person name="Jonkers W."/>
            <person name="O'Donnell K."/>
            <person name="Ploetz R."/>
            <person name="Steinberg C."/>
            <person name="Schwartz D.C."/>
            <person name="VanEtten H."/>
            <person name="Zhou S."/>
            <person name="Young S.K."/>
            <person name="Zeng Q."/>
            <person name="Gargeya S."/>
            <person name="Fitzgerald M."/>
            <person name="Abouelleil A."/>
            <person name="Alvarado L."/>
            <person name="Chapman S.B."/>
            <person name="Gainer-Dewar J."/>
            <person name="Goldberg J."/>
            <person name="Griggs A."/>
            <person name="Gujja S."/>
            <person name="Hansen M."/>
            <person name="Howarth C."/>
            <person name="Imamovic A."/>
            <person name="Ireland A."/>
            <person name="Larimer J."/>
            <person name="McCowan C."/>
            <person name="Murphy C."/>
            <person name="Pearson M."/>
            <person name="Poon T.W."/>
            <person name="Priest M."/>
            <person name="Roberts A."/>
            <person name="Saif S."/>
            <person name="Shea T."/>
            <person name="Sykes S."/>
            <person name="Wortman J."/>
            <person name="Nusbaum C."/>
            <person name="Birren B."/>
        </authorList>
    </citation>
    <scope>NUCLEOTIDE SEQUENCE</scope>
    <source>
        <strain evidence="1">HDV247</strain>
    </source>
</reference>
<reference evidence="1" key="1">
    <citation type="submission" date="2011-10" db="EMBL/GenBank/DDBJ databases">
        <title>The Genome Sequence of Fusarium oxysporum HDV247.</title>
        <authorList>
            <consortium name="The Broad Institute Genome Sequencing Platform"/>
            <person name="Ma L.-J."/>
            <person name="Gale L.R."/>
            <person name="Schwartz D.C."/>
            <person name="Zhou S."/>
            <person name="Corby-Kistler H."/>
            <person name="Young S.K."/>
            <person name="Zeng Q."/>
            <person name="Gargeya S."/>
            <person name="Fitzgerald M."/>
            <person name="Haas B."/>
            <person name="Abouelleil A."/>
            <person name="Alvarado L."/>
            <person name="Arachchi H.M."/>
            <person name="Berlin A."/>
            <person name="Brown A."/>
            <person name="Chapman S.B."/>
            <person name="Chen Z."/>
            <person name="Dunbar C."/>
            <person name="Freedman E."/>
            <person name="Gearin G."/>
            <person name="Goldberg J."/>
            <person name="Griggs A."/>
            <person name="Gujja S."/>
            <person name="Heiman D."/>
            <person name="Howarth C."/>
            <person name="Larson L."/>
            <person name="Lui A."/>
            <person name="MacDonald P.J.P."/>
            <person name="Montmayeur A."/>
            <person name="Murphy C."/>
            <person name="Neiman D."/>
            <person name="Pearson M."/>
            <person name="Priest M."/>
            <person name="Roberts A."/>
            <person name="Saif S."/>
            <person name="Shea T."/>
            <person name="Shenoy N."/>
            <person name="Sisk P."/>
            <person name="Stolte C."/>
            <person name="Sykes S."/>
            <person name="Wortman J."/>
            <person name="Nusbaum C."/>
            <person name="Birren B."/>
        </authorList>
    </citation>
    <scope>NUCLEOTIDE SEQUENCE [LARGE SCALE GENOMIC DNA]</scope>
    <source>
        <strain evidence="1">HDV247</strain>
    </source>
</reference>
<gene>
    <name evidence="1" type="ORF">FOVG_02523</name>
</gene>